<evidence type="ECO:0000259" key="11">
    <source>
        <dbReference type="PROSITE" id="PS51154"/>
    </source>
</evidence>
<dbReference type="Proteomes" id="UP000472263">
    <property type="component" value="Chromosome 21"/>
</dbReference>
<reference evidence="12" key="1">
    <citation type="submission" date="2019-06" db="EMBL/GenBank/DDBJ databases">
        <authorList>
            <consortium name="Wellcome Sanger Institute Data Sharing"/>
        </authorList>
    </citation>
    <scope>NUCLEOTIDE SEQUENCE [LARGE SCALE GENOMIC DNA]</scope>
</reference>
<dbReference type="PROSITE" id="PS50918">
    <property type="entry name" value="WWE"/>
    <property type="match status" value="1"/>
</dbReference>
<feature type="domain" description="Macro" evidence="11">
    <location>
        <begin position="779"/>
        <end position="966"/>
    </location>
</feature>
<comment type="similarity">
    <text evidence="6">Belongs to the ARTD/PARP family.</text>
</comment>
<dbReference type="PANTHER" id="PTHR14453:SF89">
    <property type="entry name" value="PROTEIN MONO-ADP-RIBOSYLTRANSFERASE PARP14"/>
    <property type="match status" value="1"/>
</dbReference>
<evidence type="ECO:0000256" key="1">
    <source>
        <dbReference type="ARBA" id="ARBA00004123"/>
    </source>
</evidence>
<dbReference type="InterPro" id="IPR057044">
    <property type="entry name" value="PARP14_KH_1"/>
</dbReference>
<evidence type="ECO:0000256" key="8">
    <source>
        <dbReference type="SAM" id="MobiDB-lite"/>
    </source>
</evidence>
<feature type="compositionally biased region" description="Basic and acidic residues" evidence="8">
    <location>
        <begin position="118"/>
        <end position="131"/>
    </location>
</feature>
<dbReference type="InParanoid" id="A0A667YSH5"/>
<dbReference type="InterPro" id="IPR057045">
    <property type="entry name" value="PARP14_KH_3"/>
</dbReference>
<evidence type="ECO:0000313" key="12">
    <source>
        <dbReference type="Ensembl" id="ENSMMDP00005029378.1"/>
    </source>
</evidence>
<evidence type="ECO:0000313" key="13">
    <source>
        <dbReference type="Proteomes" id="UP000472263"/>
    </source>
</evidence>
<dbReference type="EC" id="2.4.2.-" evidence="7"/>
<sequence length="1800" mass="199495">MADAYSFALVVDLDGDNIPKLKNKLVKYFQSKKSNGGDCQIEHEDRSATAVLRFRTEEDRQRVLEKKAHEIKLEKGVLRMTVRLPEEEKSQPQETPSDNLNKTCGDKGTPVAVSQTETDSRDDQTEDDKRCSTSAVLENIPHSMSHEFLEMLVENILKNCDSPAAAQNFSLEVMPEISSAVVNFQNGKENTDFMSSCPKNRMFKSKQLFVRPLEVTAKVRIEDIPAVSQDHLLLYFENEGVDVEEVMLNEEEQSADITFKTHTDVLKIIKKKHNIQQKLVKAFPYYESLGSALYGKDRPTLNLPDAFSESIDHAIWTYLHDKPEAAETIHGDLAKHFCEVDLRQSTVHFSPLPSLLHRKGVKAKDITEWTQTVKTAFTQSLTKFDSLKFQPEMMAWEEAEKKIKEALLNEAVVVVPDKARGFLSVVGFAGDVSKLEQTVEEILEEIGKRVQREKLIVIDEIEVSPSIFHILCQGGLQDKVLNDYPELKMSYKKESQRLALRGLNHEVLGVVKRVVSGVTALKRRILEVDQFVLEFLNGEDQEELTSVLLTSKKIDAAFEVSAETVQLLGIADRALDEAETQLKTLLISQYIDVEDSNVLRKSEWQNLVTCLEDDNNSSFRKIMIQTIDRQTNQQVVVTGYKDSVKPVSSELDDFLQQNAEVEESVVVKPNIIVTYIEEYHRNAWLDQVKDKVMVSFRKEKICLSGSRINVTNCKTLFEDLVSSVYIHNLKISKPGAKKFFQDKKAMYVSSVMSETGCLVQLVDENSGKQDQLASGKMPKPVYHIDTADGVEIAVYKADLCSHPVSAVVNASNQNLQHDGGLAKALLDAAGPQLQDECNKIINSNGQLNPGDCVMTDAGGRLSCKKIIHAVGPRFDQANPQRAMGQLKRVVKGSLELAEAHGCLSVALPAISRSLGFPLNLCAETIIRAVKEHCDDKYGENTLKRIHLVNNDDHSVQAMDAAVRKEFGRQDVSHSQHSQPSTSTQTLPVKHVPNTSSSEQAVTKEGLNIILKRGNIQDATTDVIVNSVAEDLDLRRGAVSCALFGVAGQKLQELVREKQNKANLGDIIITDACKLKSKQVFHAVAPHWNNGKGAVSKILSGLFKDCLGHAEDNGLTSISFPAIGTGNLGFPRDLAASLIFDEILSFSSKKQPKHLKTVVIILHPSDAQTIQAVMDEFNKRFSTTSGGPVPSTTTQSTGPFSKITSSSGMHETKMGNVTVQIVTGDITKEVTDVIVNSSNDSFTLKSGVSLAILNAAGPAVEAECTVLGGQPNPGIILTQPGNLKCKNILHLVGQTDPVKISKSVKAALQVCVNGSYTSISFPALGTGQGNVQASQVADAMFDAVVDVLSQANPNPLKMIRIVIFQQGMLKDFHTSMQKKEVSDTKDKEGLWGKIKAFFTGGTTGKPQKDENFVIDGQEVEPACFHICSDSQPKVDAAKQWIGDLISKEQQTNHFKDKAILSLSPADQQRIIDIQNTTGVNIKIEYKKPDAMLTIEGLSKDVLKATNEIHEMLKRVRDEEHFKKNVDLAGTLVDWQYQQQGLQFNSFDPESNYHLEDAFEKKLPHVSITVQGQDYKVTMPNGPAVNASGNTLNIRRVDKLTAQDPASLPQHWDPMPANTSCQVITIQPGTTEYNEVLTLFQATCTLTVMKIERIQNQILWKSLQIKKQDMDQRNGHQNNERRLFHGTCYTTVAYINQHGFNRSYAGKNAAAFGNGTYFAVAARYSASNTYSRPDPQGQKFMYLCRVLTGDYTQGQQGMIVPPAKSATSVQQFDSVVDNISTPSMFVIFHDSLAYPEYLITFK</sequence>
<dbReference type="Pfam" id="PF23251">
    <property type="entry name" value="KH_PARP14_4"/>
    <property type="match status" value="1"/>
</dbReference>
<comment type="subcellular location">
    <subcellularLocation>
        <location evidence="1">Nucleus</location>
    </subcellularLocation>
</comment>
<dbReference type="InterPro" id="IPR057046">
    <property type="entry name" value="PARP14_KH_4"/>
</dbReference>
<feature type="domain" description="Macro" evidence="11">
    <location>
        <begin position="1205"/>
        <end position="1379"/>
    </location>
</feature>
<evidence type="ECO:0000256" key="4">
    <source>
        <dbReference type="ARBA" id="ARBA00023027"/>
    </source>
</evidence>
<evidence type="ECO:0000256" key="5">
    <source>
        <dbReference type="ARBA" id="ARBA00023242"/>
    </source>
</evidence>
<feature type="domain" description="WWE" evidence="9">
    <location>
        <begin position="1519"/>
        <end position="1597"/>
    </location>
</feature>
<protein>
    <recommendedName>
        <fullName evidence="7">Poly [ADP-ribose] polymerase</fullName>
        <shortName evidence="7">PARP</shortName>
        <ecNumber evidence="7">2.4.2.-</ecNumber>
    </recommendedName>
</protein>
<dbReference type="InterPro" id="IPR004170">
    <property type="entry name" value="WWE_dom"/>
</dbReference>
<name>A0A667YSH5_9TELE</name>
<dbReference type="InterPro" id="IPR002589">
    <property type="entry name" value="Macro_dom"/>
</dbReference>
<dbReference type="CDD" id="cd02903">
    <property type="entry name" value="Macro_BAL-like"/>
    <property type="match status" value="1"/>
</dbReference>
<dbReference type="Gene3D" id="3.90.228.10">
    <property type="match status" value="1"/>
</dbReference>
<dbReference type="Ensembl" id="ENSMMDT00005030068.1">
    <property type="protein sequence ID" value="ENSMMDP00005029378.1"/>
    <property type="gene ID" value="ENSMMDG00005013977.1"/>
</dbReference>
<dbReference type="InterPro" id="IPR057049">
    <property type="entry name" value="PARP14_KH_8"/>
</dbReference>
<dbReference type="Pfam" id="PF23084">
    <property type="entry name" value="KH_PARP14_1"/>
    <property type="match status" value="1"/>
</dbReference>
<organism evidence="12 13">
    <name type="scientific">Myripristis murdjan</name>
    <name type="common">pinecone soldierfish</name>
    <dbReference type="NCBI Taxonomy" id="586833"/>
    <lineage>
        <taxon>Eukaryota</taxon>
        <taxon>Metazoa</taxon>
        <taxon>Chordata</taxon>
        <taxon>Craniata</taxon>
        <taxon>Vertebrata</taxon>
        <taxon>Euteleostomi</taxon>
        <taxon>Actinopterygii</taxon>
        <taxon>Neopterygii</taxon>
        <taxon>Teleostei</taxon>
        <taxon>Neoteleostei</taxon>
        <taxon>Acanthomorphata</taxon>
        <taxon>Holocentriformes</taxon>
        <taxon>Holocentridae</taxon>
        <taxon>Myripristis</taxon>
    </lineage>
</organism>
<dbReference type="Pfam" id="PF23085">
    <property type="entry name" value="RRM_PARP14_3"/>
    <property type="match status" value="1"/>
</dbReference>
<feature type="compositionally biased region" description="Polar residues" evidence="8">
    <location>
        <begin position="92"/>
        <end position="102"/>
    </location>
</feature>
<dbReference type="Gene3D" id="3.30.70.330">
    <property type="match status" value="2"/>
</dbReference>
<reference evidence="12" key="3">
    <citation type="submission" date="2025-09" db="UniProtKB">
        <authorList>
            <consortium name="Ensembl"/>
        </authorList>
    </citation>
    <scope>IDENTIFICATION</scope>
</reference>
<dbReference type="Pfam" id="PF23252">
    <property type="entry name" value="KH_PARP14_5"/>
    <property type="match status" value="1"/>
</dbReference>
<feature type="domain" description="PARP catalytic" evidence="10">
    <location>
        <begin position="1606"/>
        <end position="1800"/>
    </location>
</feature>
<keyword evidence="13" id="KW-1185">Reference proteome</keyword>
<keyword evidence="2 7" id="KW-0328">Glycosyltransferase</keyword>
<dbReference type="GeneTree" id="ENSGT00940000154311"/>
<dbReference type="InterPro" id="IPR057050">
    <property type="entry name" value="RRM_PARP14_2"/>
</dbReference>
<dbReference type="InterPro" id="IPR057051">
    <property type="entry name" value="PARP14_RPM_1"/>
</dbReference>
<dbReference type="InterPro" id="IPR054596">
    <property type="entry name" value="PARP14_WWE"/>
</dbReference>
<dbReference type="Pfam" id="PF23254">
    <property type="entry name" value="KH_PARP14_8"/>
    <property type="match status" value="1"/>
</dbReference>
<dbReference type="InterPro" id="IPR043472">
    <property type="entry name" value="Macro_dom-like"/>
</dbReference>
<dbReference type="GO" id="GO:0003950">
    <property type="term" value="F:NAD+ poly-ADP-ribosyltransferase activity"/>
    <property type="evidence" value="ECO:0007669"/>
    <property type="project" value="UniProtKB-UniRule"/>
</dbReference>
<feature type="region of interest" description="Disordered" evidence="8">
    <location>
        <begin position="1181"/>
        <end position="1207"/>
    </location>
</feature>
<proteinExistence type="inferred from homology"/>
<feature type="region of interest" description="Disordered" evidence="8">
    <location>
        <begin position="82"/>
        <end position="136"/>
    </location>
</feature>
<dbReference type="Pfam" id="PF23248">
    <property type="entry name" value="KH_PARP14_2"/>
    <property type="match status" value="1"/>
</dbReference>
<dbReference type="PANTHER" id="PTHR14453">
    <property type="entry name" value="PARP/ZINC FINGER CCCH TYPE DOMAIN CONTAINING PROTEIN"/>
    <property type="match status" value="1"/>
</dbReference>
<evidence type="ECO:0000256" key="6">
    <source>
        <dbReference type="ARBA" id="ARBA00024347"/>
    </source>
</evidence>
<dbReference type="FunFam" id="3.90.228.10:FF:000008">
    <property type="entry name" value="Poly [ADP-ribose] polymerase"/>
    <property type="match status" value="1"/>
</dbReference>
<dbReference type="InterPro" id="IPR057043">
    <property type="entry name" value="PARP14_KH_2"/>
</dbReference>
<dbReference type="Pfam" id="PF01661">
    <property type="entry name" value="Macro"/>
    <property type="match status" value="3"/>
</dbReference>
<dbReference type="Pfam" id="PF23222">
    <property type="entry name" value="RRM_PARP14_1"/>
    <property type="match status" value="1"/>
</dbReference>
<dbReference type="SMART" id="SM00506">
    <property type="entry name" value="A1pp"/>
    <property type="match status" value="3"/>
</dbReference>
<feature type="region of interest" description="Disordered" evidence="8">
    <location>
        <begin position="966"/>
        <end position="997"/>
    </location>
</feature>
<dbReference type="InterPro" id="IPR037197">
    <property type="entry name" value="WWE_dom_sf"/>
</dbReference>
<dbReference type="SUPFAM" id="SSF56399">
    <property type="entry name" value="ADP-ribosylation"/>
    <property type="match status" value="1"/>
</dbReference>
<dbReference type="Pfam" id="PF23253">
    <property type="entry name" value="KH_PARP14_6"/>
    <property type="match status" value="1"/>
</dbReference>
<keyword evidence="4 7" id="KW-0520">NAD</keyword>
<accession>A0A667YSH5</accession>
<evidence type="ECO:0000259" key="9">
    <source>
        <dbReference type="PROSITE" id="PS50918"/>
    </source>
</evidence>
<dbReference type="CDD" id="cd01439">
    <property type="entry name" value="TCCD_inducible_PARP_like"/>
    <property type="match status" value="1"/>
</dbReference>
<dbReference type="PROSITE" id="PS51154">
    <property type="entry name" value="MACRO"/>
    <property type="match status" value="3"/>
</dbReference>
<dbReference type="InterPro" id="IPR057048">
    <property type="entry name" value="PARP14_KH_6"/>
</dbReference>
<dbReference type="InterPro" id="IPR057047">
    <property type="entry name" value="PARP14_KH_5"/>
</dbReference>
<reference evidence="12" key="2">
    <citation type="submission" date="2025-08" db="UniProtKB">
        <authorList>
            <consortium name="Ensembl"/>
        </authorList>
    </citation>
    <scope>IDENTIFICATION</scope>
</reference>
<dbReference type="InterPro" id="IPR012317">
    <property type="entry name" value="Poly(ADP-ribose)pol_cat_dom"/>
</dbReference>
<dbReference type="Pfam" id="PF23245">
    <property type="entry name" value="RRM_PARP14_2"/>
    <property type="match status" value="1"/>
</dbReference>
<keyword evidence="3 7" id="KW-0808">Transferase</keyword>
<dbReference type="PROSITE" id="PS51059">
    <property type="entry name" value="PARP_CATALYTIC"/>
    <property type="match status" value="1"/>
</dbReference>
<evidence type="ECO:0000256" key="3">
    <source>
        <dbReference type="ARBA" id="ARBA00022679"/>
    </source>
</evidence>
<dbReference type="GO" id="GO:0003714">
    <property type="term" value="F:transcription corepressor activity"/>
    <property type="evidence" value="ECO:0007669"/>
    <property type="project" value="TreeGrafter"/>
</dbReference>
<dbReference type="CDD" id="cd02907">
    <property type="entry name" value="Macro_Af1521_BAL-like"/>
    <property type="match status" value="1"/>
</dbReference>
<dbReference type="InterPro" id="IPR052056">
    <property type="entry name" value="Mono-ARTD/PARP"/>
</dbReference>
<dbReference type="GO" id="GO:0010629">
    <property type="term" value="P:negative regulation of gene expression"/>
    <property type="evidence" value="ECO:0007669"/>
    <property type="project" value="TreeGrafter"/>
</dbReference>
<evidence type="ECO:0000259" key="10">
    <source>
        <dbReference type="PROSITE" id="PS51059"/>
    </source>
</evidence>
<dbReference type="GO" id="GO:0005737">
    <property type="term" value="C:cytoplasm"/>
    <property type="evidence" value="ECO:0007669"/>
    <property type="project" value="TreeGrafter"/>
</dbReference>
<dbReference type="Pfam" id="PF23249">
    <property type="entry name" value="KH_PARP14_3"/>
    <property type="match status" value="1"/>
</dbReference>
<dbReference type="Gene3D" id="3.40.220.10">
    <property type="entry name" value="Leucine Aminopeptidase, subunit E, domain 1"/>
    <property type="match status" value="3"/>
</dbReference>
<evidence type="ECO:0000256" key="2">
    <source>
        <dbReference type="ARBA" id="ARBA00022676"/>
    </source>
</evidence>
<feature type="compositionally biased region" description="Low complexity" evidence="8">
    <location>
        <begin position="1181"/>
        <end position="1198"/>
    </location>
</feature>
<evidence type="ECO:0000256" key="7">
    <source>
        <dbReference type="RuleBase" id="RU362114"/>
    </source>
</evidence>
<dbReference type="SUPFAM" id="SSF52949">
    <property type="entry name" value="Macro domain-like"/>
    <property type="match status" value="3"/>
</dbReference>
<dbReference type="Pfam" id="PF22005">
    <property type="entry name" value="WWE_1"/>
    <property type="match status" value="1"/>
</dbReference>
<feature type="domain" description="Macro" evidence="11">
    <location>
        <begin position="995"/>
        <end position="1177"/>
    </location>
</feature>
<keyword evidence="5" id="KW-0539">Nucleus</keyword>
<dbReference type="InterPro" id="IPR012677">
    <property type="entry name" value="Nucleotide-bd_a/b_plait_sf"/>
</dbReference>
<dbReference type="Gene3D" id="3.30.720.50">
    <property type="match status" value="1"/>
</dbReference>
<dbReference type="GO" id="GO:1990404">
    <property type="term" value="F:NAD+-protein mono-ADP-ribosyltransferase activity"/>
    <property type="evidence" value="ECO:0007669"/>
    <property type="project" value="TreeGrafter"/>
</dbReference>
<gene>
    <name evidence="12" type="primary">parp14rs1</name>
</gene>
<dbReference type="Pfam" id="PF00644">
    <property type="entry name" value="PARP"/>
    <property type="match status" value="1"/>
</dbReference>
<dbReference type="SUPFAM" id="SSF117839">
    <property type="entry name" value="WWE domain"/>
    <property type="match status" value="1"/>
</dbReference>
<feature type="compositionally biased region" description="Low complexity" evidence="8">
    <location>
        <begin position="974"/>
        <end position="985"/>
    </location>
</feature>
<dbReference type="FunCoup" id="A0A667YSH5">
    <property type="interactions" value="194"/>
</dbReference>
<dbReference type="GO" id="GO:0005634">
    <property type="term" value="C:nucleus"/>
    <property type="evidence" value="ECO:0007669"/>
    <property type="project" value="UniProtKB-SubCell"/>
</dbReference>
<dbReference type="GO" id="GO:0070212">
    <property type="term" value="P:protein poly-ADP-ribosylation"/>
    <property type="evidence" value="ECO:0007669"/>
    <property type="project" value="TreeGrafter"/>
</dbReference>